<name>A0A9D4FWF9_DREPO</name>
<evidence type="ECO:0000313" key="3">
    <source>
        <dbReference type="Proteomes" id="UP000828390"/>
    </source>
</evidence>
<dbReference type="Proteomes" id="UP000828390">
    <property type="component" value="Unassembled WGS sequence"/>
</dbReference>
<feature type="region of interest" description="Disordered" evidence="1">
    <location>
        <begin position="75"/>
        <end position="105"/>
    </location>
</feature>
<sequence>MNGPSKNDGNKSDLSQYSLTDKSAEVSFSGNYQSDTSKDRFESPVQSGTSFRELLVRRSSIGHTATEASKVLTNQRGVQDQTGTEFSFMMSSSKQQRSTSTPGEF</sequence>
<reference evidence="2" key="1">
    <citation type="journal article" date="2019" name="bioRxiv">
        <title>The Genome of the Zebra Mussel, Dreissena polymorpha: A Resource for Invasive Species Research.</title>
        <authorList>
            <person name="McCartney M.A."/>
            <person name="Auch B."/>
            <person name="Kono T."/>
            <person name="Mallez S."/>
            <person name="Zhang Y."/>
            <person name="Obille A."/>
            <person name="Becker A."/>
            <person name="Abrahante J.E."/>
            <person name="Garbe J."/>
            <person name="Badalamenti J.P."/>
            <person name="Herman A."/>
            <person name="Mangelson H."/>
            <person name="Liachko I."/>
            <person name="Sullivan S."/>
            <person name="Sone E.D."/>
            <person name="Koren S."/>
            <person name="Silverstein K.A.T."/>
            <person name="Beckman K.B."/>
            <person name="Gohl D.M."/>
        </authorList>
    </citation>
    <scope>NUCLEOTIDE SEQUENCE</scope>
    <source>
        <strain evidence="2">Duluth1</strain>
        <tissue evidence="2">Whole animal</tissue>
    </source>
</reference>
<gene>
    <name evidence="2" type="ORF">DPMN_156878</name>
</gene>
<accession>A0A9D4FWF9</accession>
<dbReference type="EMBL" id="JAIWYP010000007">
    <property type="protein sequence ID" value="KAH3803177.1"/>
    <property type="molecule type" value="Genomic_DNA"/>
</dbReference>
<feature type="region of interest" description="Disordered" evidence="1">
    <location>
        <begin position="25"/>
        <end position="50"/>
    </location>
</feature>
<keyword evidence="3" id="KW-1185">Reference proteome</keyword>
<evidence type="ECO:0000256" key="1">
    <source>
        <dbReference type="SAM" id="MobiDB-lite"/>
    </source>
</evidence>
<reference evidence="2" key="2">
    <citation type="submission" date="2020-11" db="EMBL/GenBank/DDBJ databases">
        <authorList>
            <person name="McCartney M.A."/>
            <person name="Auch B."/>
            <person name="Kono T."/>
            <person name="Mallez S."/>
            <person name="Becker A."/>
            <person name="Gohl D.M."/>
            <person name="Silverstein K.A.T."/>
            <person name="Koren S."/>
            <person name="Bechman K.B."/>
            <person name="Herman A."/>
            <person name="Abrahante J.E."/>
            <person name="Garbe J."/>
        </authorList>
    </citation>
    <scope>NUCLEOTIDE SEQUENCE</scope>
    <source>
        <strain evidence="2">Duluth1</strain>
        <tissue evidence="2">Whole animal</tissue>
    </source>
</reference>
<organism evidence="2 3">
    <name type="scientific">Dreissena polymorpha</name>
    <name type="common">Zebra mussel</name>
    <name type="synonym">Mytilus polymorpha</name>
    <dbReference type="NCBI Taxonomy" id="45954"/>
    <lineage>
        <taxon>Eukaryota</taxon>
        <taxon>Metazoa</taxon>
        <taxon>Spiralia</taxon>
        <taxon>Lophotrochozoa</taxon>
        <taxon>Mollusca</taxon>
        <taxon>Bivalvia</taxon>
        <taxon>Autobranchia</taxon>
        <taxon>Heteroconchia</taxon>
        <taxon>Euheterodonta</taxon>
        <taxon>Imparidentia</taxon>
        <taxon>Neoheterodontei</taxon>
        <taxon>Myida</taxon>
        <taxon>Dreissenoidea</taxon>
        <taxon>Dreissenidae</taxon>
        <taxon>Dreissena</taxon>
    </lineage>
</organism>
<evidence type="ECO:0000313" key="2">
    <source>
        <dbReference type="EMBL" id="KAH3803177.1"/>
    </source>
</evidence>
<dbReference type="AlphaFoldDB" id="A0A9D4FWF9"/>
<comment type="caution">
    <text evidence="2">The sequence shown here is derived from an EMBL/GenBank/DDBJ whole genome shotgun (WGS) entry which is preliminary data.</text>
</comment>
<proteinExistence type="predicted"/>
<feature type="compositionally biased region" description="Polar residues" evidence="1">
    <location>
        <begin position="25"/>
        <end position="35"/>
    </location>
</feature>
<protein>
    <submittedName>
        <fullName evidence="2">Uncharacterized protein</fullName>
    </submittedName>
</protein>